<organism evidence="4 5">
    <name type="scientific">Ekhidna lutea</name>
    <dbReference type="NCBI Taxonomy" id="447679"/>
    <lineage>
        <taxon>Bacteria</taxon>
        <taxon>Pseudomonadati</taxon>
        <taxon>Bacteroidota</taxon>
        <taxon>Cytophagia</taxon>
        <taxon>Cytophagales</taxon>
        <taxon>Reichenbachiellaceae</taxon>
        <taxon>Ekhidna</taxon>
    </lineage>
</organism>
<dbReference type="InterPro" id="IPR001173">
    <property type="entry name" value="Glyco_trans_2-like"/>
</dbReference>
<keyword evidence="1" id="KW-0472">Membrane</keyword>
<feature type="transmembrane region" description="Helical" evidence="1">
    <location>
        <begin position="292"/>
        <end position="312"/>
    </location>
</feature>
<feature type="transmembrane region" description="Helical" evidence="1">
    <location>
        <begin position="242"/>
        <end position="260"/>
    </location>
</feature>
<evidence type="ECO:0000259" key="3">
    <source>
        <dbReference type="Pfam" id="PF13632"/>
    </source>
</evidence>
<keyword evidence="4" id="KW-0808">Transferase</keyword>
<protein>
    <submittedName>
        <fullName evidence="4">Glycosyltransferase, catalytic subunit of cellulose synthase and poly-beta-1,6-N-acetylglucosamine synthase</fullName>
    </submittedName>
</protein>
<name>A0A239K973_EKHLU</name>
<dbReference type="OrthoDB" id="9813550at2"/>
<evidence type="ECO:0000313" key="4">
    <source>
        <dbReference type="EMBL" id="SNT13714.1"/>
    </source>
</evidence>
<evidence type="ECO:0000256" key="1">
    <source>
        <dbReference type="SAM" id="Phobius"/>
    </source>
</evidence>
<gene>
    <name evidence="4" type="ORF">SAMN05421640_2454</name>
</gene>
<evidence type="ECO:0000259" key="2">
    <source>
        <dbReference type="Pfam" id="PF00535"/>
    </source>
</evidence>
<feature type="domain" description="Glycosyltransferase 2-like" evidence="2">
    <location>
        <begin position="5"/>
        <end position="124"/>
    </location>
</feature>
<dbReference type="EMBL" id="FZPD01000004">
    <property type="protein sequence ID" value="SNT13714.1"/>
    <property type="molecule type" value="Genomic_DNA"/>
</dbReference>
<dbReference type="AlphaFoldDB" id="A0A239K973"/>
<proteinExistence type="predicted"/>
<dbReference type="Pfam" id="PF13632">
    <property type="entry name" value="Glyco_trans_2_3"/>
    <property type="match status" value="1"/>
</dbReference>
<feature type="transmembrane region" description="Helical" evidence="1">
    <location>
        <begin position="267"/>
        <end position="286"/>
    </location>
</feature>
<dbReference type="RefSeq" id="WP_089357166.1">
    <property type="nucleotide sequence ID" value="NZ_FZPD01000004.1"/>
</dbReference>
<keyword evidence="1" id="KW-1133">Transmembrane helix</keyword>
<sequence>MPRYSIIIPVYNRPEEVDELLASLEKQSFLDFEVIIVEDGSELDCRAVCDKYKGKLDLSYHYKENTGQGFSRNFGSKLAKGDWLIFFDSDCVIPEQYLSNLDKIITDSDPDALCGPDASHKDFSTLQKAISYSMTSFLTTGGIRGRKLKVDKEAHLRSYNLVINKKVFFALDGFKKTNMGEDMELSKRFQMKGYRSVISSDLVVYHKRRDNLVSFSKQIYSFGRTRTQLFKDYRVSIKLPHLFPSVFTIGILVTFLLILFNSLLGSFLAWGYSFYFLLILVHASFMHLSLKVGLFSVFATLIQHTSYGIGLIHEFFRK</sequence>
<keyword evidence="1" id="KW-0812">Transmembrane</keyword>
<dbReference type="SUPFAM" id="SSF53448">
    <property type="entry name" value="Nucleotide-diphospho-sugar transferases"/>
    <property type="match status" value="1"/>
</dbReference>
<evidence type="ECO:0000313" key="5">
    <source>
        <dbReference type="Proteomes" id="UP000198393"/>
    </source>
</evidence>
<dbReference type="PANTHER" id="PTHR22916">
    <property type="entry name" value="GLYCOSYLTRANSFERASE"/>
    <property type="match status" value="1"/>
</dbReference>
<dbReference type="Gene3D" id="3.90.550.10">
    <property type="entry name" value="Spore Coat Polysaccharide Biosynthesis Protein SpsA, Chain A"/>
    <property type="match status" value="1"/>
</dbReference>
<dbReference type="Pfam" id="PF00535">
    <property type="entry name" value="Glycos_transf_2"/>
    <property type="match status" value="1"/>
</dbReference>
<feature type="domain" description="Glycosyltransferase 2-like" evidence="3">
    <location>
        <begin position="157"/>
        <end position="277"/>
    </location>
</feature>
<reference evidence="4 5" key="1">
    <citation type="submission" date="2017-06" db="EMBL/GenBank/DDBJ databases">
        <authorList>
            <person name="Kim H.J."/>
            <person name="Triplett B.A."/>
        </authorList>
    </citation>
    <scope>NUCLEOTIDE SEQUENCE [LARGE SCALE GENOMIC DNA]</scope>
    <source>
        <strain evidence="4 5">DSM 19307</strain>
    </source>
</reference>
<dbReference type="InterPro" id="IPR029044">
    <property type="entry name" value="Nucleotide-diphossugar_trans"/>
</dbReference>
<dbReference type="GO" id="GO:0016758">
    <property type="term" value="F:hexosyltransferase activity"/>
    <property type="evidence" value="ECO:0007669"/>
    <property type="project" value="UniProtKB-ARBA"/>
</dbReference>
<accession>A0A239K973</accession>
<dbReference type="PANTHER" id="PTHR22916:SF64">
    <property type="entry name" value="TRANSFERASE, PUTATIVE-RELATED"/>
    <property type="match status" value="1"/>
</dbReference>
<keyword evidence="5" id="KW-1185">Reference proteome</keyword>
<dbReference type="Proteomes" id="UP000198393">
    <property type="component" value="Unassembled WGS sequence"/>
</dbReference>